<dbReference type="SUPFAM" id="SSF48264">
    <property type="entry name" value="Cytochrome P450"/>
    <property type="match status" value="1"/>
</dbReference>
<dbReference type="STRING" id="946122.A0A0C2X912"/>
<dbReference type="GO" id="GO:0016705">
    <property type="term" value="F:oxidoreductase activity, acting on paired donors, with incorporation or reduction of molecular oxygen"/>
    <property type="evidence" value="ECO:0007669"/>
    <property type="project" value="InterPro"/>
</dbReference>
<reference evidence="1 2" key="1">
    <citation type="submission" date="2014-04" db="EMBL/GenBank/DDBJ databases">
        <title>Evolutionary Origins and Diversification of the Mycorrhizal Mutualists.</title>
        <authorList>
            <consortium name="DOE Joint Genome Institute"/>
            <consortium name="Mycorrhizal Genomics Consortium"/>
            <person name="Kohler A."/>
            <person name="Kuo A."/>
            <person name="Nagy L.G."/>
            <person name="Floudas D."/>
            <person name="Copeland A."/>
            <person name="Barry K.W."/>
            <person name="Cichocki N."/>
            <person name="Veneault-Fourrey C."/>
            <person name="LaButti K."/>
            <person name="Lindquist E.A."/>
            <person name="Lipzen A."/>
            <person name="Lundell T."/>
            <person name="Morin E."/>
            <person name="Murat C."/>
            <person name="Riley R."/>
            <person name="Ohm R."/>
            <person name="Sun H."/>
            <person name="Tunlid A."/>
            <person name="Henrissat B."/>
            <person name="Grigoriev I.V."/>
            <person name="Hibbett D.S."/>
            <person name="Martin F."/>
        </authorList>
    </citation>
    <scope>NUCLEOTIDE SEQUENCE [LARGE SCALE GENOMIC DNA]</scope>
    <source>
        <strain evidence="1 2">Koide BX008</strain>
    </source>
</reference>
<evidence type="ECO:0008006" key="3">
    <source>
        <dbReference type="Google" id="ProtNLM"/>
    </source>
</evidence>
<name>A0A0C2X912_AMAMK</name>
<dbReference type="InterPro" id="IPR001128">
    <property type="entry name" value="Cyt_P450"/>
</dbReference>
<dbReference type="EMBL" id="KN818243">
    <property type="protein sequence ID" value="KIL65258.1"/>
    <property type="molecule type" value="Genomic_DNA"/>
</dbReference>
<dbReference type="HOGENOM" id="CLU_1854722_0_0_1"/>
<sequence>MIGELFYSLWHHDRCFPVKENSAGKEIESGTMIKLFFNTPEELWGPDAKRFIPDRWLRELTSPAKDIHGYRHLYTFIDGPRMCLGKDFSVTEFKLHCLCSSETSRSNWRMDPIQCSIIMARFCRGPSPLEKFLMFLAW</sequence>
<dbReference type="GO" id="GO:0005506">
    <property type="term" value="F:iron ion binding"/>
    <property type="evidence" value="ECO:0007669"/>
    <property type="project" value="InterPro"/>
</dbReference>
<evidence type="ECO:0000313" key="2">
    <source>
        <dbReference type="Proteomes" id="UP000054549"/>
    </source>
</evidence>
<dbReference type="AlphaFoldDB" id="A0A0C2X912"/>
<gene>
    <name evidence="1" type="ORF">M378DRAFT_536013</name>
</gene>
<dbReference type="GO" id="GO:0004497">
    <property type="term" value="F:monooxygenase activity"/>
    <property type="evidence" value="ECO:0007669"/>
    <property type="project" value="InterPro"/>
</dbReference>
<accession>A0A0C2X912</accession>
<dbReference type="Pfam" id="PF00067">
    <property type="entry name" value="p450"/>
    <property type="match status" value="1"/>
</dbReference>
<dbReference type="Gene3D" id="1.10.630.10">
    <property type="entry name" value="Cytochrome P450"/>
    <property type="match status" value="1"/>
</dbReference>
<organism evidence="1 2">
    <name type="scientific">Amanita muscaria (strain Koide BX008)</name>
    <dbReference type="NCBI Taxonomy" id="946122"/>
    <lineage>
        <taxon>Eukaryota</taxon>
        <taxon>Fungi</taxon>
        <taxon>Dikarya</taxon>
        <taxon>Basidiomycota</taxon>
        <taxon>Agaricomycotina</taxon>
        <taxon>Agaricomycetes</taxon>
        <taxon>Agaricomycetidae</taxon>
        <taxon>Agaricales</taxon>
        <taxon>Pluteineae</taxon>
        <taxon>Amanitaceae</taxon>
        <taxon>Amanita</taxon>
    </lineage>
</organism>
<dbReference type="InterPro" id="IPR036396">
    <property type="entry name" value="Cyt_P450_sf"/>
</dbReference>
<dbReference type="GO" id="GO:0020037">
    <property type="term" value="F:heme binding"/>
    <property type="evidence" value="ECO:0007669"/>
    <property type="project" value="InterPro"/>
</dbReference>
<dbReference type="OrthoDB" id="1470350at2759"/>
<dbReference type="InParanoid" id="A0A0C2X912"/>
<evidence type="ECO:0000313" key="1">
    <source>
        <dbReference type="EMBL" id="KIL65258.1"/>
    </source>
</evidence>
<dbReference type="Proteomes" id="UP000054549">
    <property type="component" value="Unassembled WGS sequence"/>
</dbReference>
<protein>
    <recommendedName>
        <fullName evidence="3">Cytochrome P450</fullName>
    </recommendedName>
</protein>
<proteinExistence type="predicted"/>
<keyword evidence="2" id="KW-1185">Reference proteome</keyword>